<dbReference type="eggNOG" id="ENOG502SP9Q">
    <property type="taxonomic scope" value="Eukaryota"/>
</dbReference>
<reference evidence="3" key="1">
    <citation type="journal article" date="2015" name="BMC Genomics">
        <title>Genomic and transcriptomic analysis of the endophytic fungus Pestalotiopsis fici reveals its lifestyle and high potential for synthesis of natural products.</title>
        <authorList>
            <person name="Wang X."/>
            <person name="Zhang X."/>
            <person name="Liu L."/>
            <person name="Xiang M."/>
            <person name="Wang W."/>
            <person name="Sun X."/>
            <person name="Che Y."/>
            <person name="Guo L."/>
            <person name="Liu G."/>
            <person name="Guo L."/>
            <person name="Wang C."/>
            <person name="Yin W.B."/>
            <person name="Stadler M."/>
            <person name="Zhang X."/>
            <person name="Liu X."/>
        </authorList>
    </citation>
    <scope>NUCLEOTIDE SEQUENCE [LARGE SCALE GENOMIC DNA]</scope>
    <source>
        <strain evidence="3">W106-1 / CGMCC3.15140</strain>
    </source>
</reference>
<dbReference type="InterPro" id="IPR036047">
    <property type="entry name" value="F-box-like_dom_sf"/>
</dbReference>
<dbReference type="OrthoDB" id="3481585at2759"/>
<dbReference type="OMA" id="RMITTWE"/>
<evidence type="ECO:0000259" key="1">
    <source>
        <dbReference type="PROSITE" id="PS50181"/>
    </source>
</evidence>
<keyword evidence="3" id="KW-1185">Reference proteome</keyword>
<evidence type="ECO:0000313" key="2">
    <source>
        <dbReference type="EMBL" id="ETS81060.1"/>
    </source>
</evidence>
<dbReference type="Pfam" id="PF00646">
    <property type="entry name" value="F-box"/>
    <property type="match status" value="1"/>
</dbReference>
<dbReference type="Proteomes" id="UP000030651">
    <property type="component" value="Unassembled WGS sequence"/>
</dbReference>
<feature type="domain" description="F-box" evidence="1">
    <location>
        <begin position="2"/>
        <end position="50"/>
    </location>
</feature>
<dbReference type="InParanoid" id="W3X4S5"/>
<dbReference type="PROSITE" id="PS50181">
    <property type="entry name" value="FBOX"/>
    <property type="match status" value="1"/>
</dbReference>
<gene>
    <name evidence="2" type="ORF">PFICI_06062</name>
</gene>
<dbReference type="InterPro" id="IPR001810">
    <property type="entry name" value="F-box_dom"/>
</dbReference>
<evidence type="ECO:0000313" key="3">
    <source>
        <dbReference type="Proteomes" id="UP000030651"/>
    </source>
</evidence>
<dbReference type="SUPFAM" id="SSF81383">
    <property type="entry name" value="F-box domain"/>
    <property type="match status" value="1"/>
</dbReference>
<dbReference type="AlphaFoldDB" id="W3X4S5"/>
<name>W3X4S5_PESFW</name>
<dbReference type="HOGENOM" id="CLU_038189_0_0_1"/>
<accession>W3X4S5</accession>
<proteinExistence type="predicted"/>
<protein>
    <recommendedName>
        <fullName evidence="1">F-box domain-containing protein</fullName>
    </recommendedName>
</protein>
<organism evidence="2 3">
    <name type="scientific">Pestalotiopsis fici (strain W106-1 / CGMCC3.15140)</name>
    <dbReference type="NCBI Taxonomy" id="1229662"/>
    <lineage>
        <taxon>Eukaryota</taxon>
        <taxon>Fungi</taxon>
        <taxon>Dikarya</taxon>
        <taxon>Ascomycota</taxon>
        <taxon>Pezizomycotina</taxon>
        <taxon>Sordariomycetes</taxon>
        <taxon>Xylariomycetidae</taxon>
        <taxon>Amphisphaeriales</taxon>
        <taxon>Sporocadaceae</taxon>
        <taxon>Pestalotiopsis</taxon>
    </lineage>
</organism>
<dbReference type="GeneID" id="19271075"/>
<dbReference type="KEGG" id="pfy:PFICI_06062"/>
<dbReference type="EMBL" id="KI912112">
    <property type="protein sequence ID" value="ETS81060.1"/>
    <property type="molecule type" value="Genomic_DNA"/>
</dbReference>
<dbReference type="RefSeq" id="XP_007832834.1">
    <property type="nucleotide sequence ID" value="XM_007834643.1"/>
</dbReference>
<dbReference type="CDD" id="cd09917">
    <property type="entry name" value="F-box_SF"/>
    <property type="match status" value="1"/>
</dbReference>
<sequence length="526" mass="61306">MSISFDDLPGEVHELIFRSLDPVTLISFGQTNRQFRAVIKATKELLAERLLVLECQEEFGGPVFHFDGRDNSQNPAWDHEQIDQIRWACTHCLKLLHHRNFDNHSLLRLCFRKPLPDWPAAQPVTSWEPMGKVASRAVLKSRVAAYRDSLHWGRTEFANGDNERYVCGYRRRHRRCNECRYQIGDLRSHIVIPPDGIGLEPYLAGANLGTATVPIVKSRRLFFNSSIHRYFPDLFTDLPCYSTLADKAPTFPIHRQDARDRAFTHYMVRCPGCATWKEFAAFRGGSHWPKWWPAHQHRWGTSWENWDGRNVDRSFIEGLRCHSCYAAVHGRQALMTVLIEWYTYFLLGELHFLLPKFAMGWSCLYRATMDGPDVHTWYHVPARYKFDVLTEVMAGIPWEDPDDKREGIENVMLADRETLRTMNEKHKILKKHWGTWFVPNPQEHTLPDEFNDWIISWVDGYDSLEAKLLWLRGCREELLKRPSAILEWALNDKTAGDGLDIDAKAMWKNMAKTLSEMWGQPEIALL</sequence>